<evidence type="ECO:0000256" key="4">
    <source>
        <dbReference type="ARBA" id="ARBA00022729"/>
    </source>
</evidence>
<dbReference type="Gene3D" id="3.10.105.10">
    <property type="entry name" value="Dipeptide-binding Protein, Domain 3"/>
    <property type="match status" value="1"/>
</dbReference>
<evidence type="ECO:0000259" key="6">
    <source>
        <dbReference type="Pfam" id="PF00496"/>
    </source>
</evidence>
<protein>
    <submittedName>
        <fullName evidence="7">Peptide/nickel transport system substrate-binding protein</fullName>
    </submittedName>
</protein>
<dbReference type="AlphaFoldDB" id="A0A931D8M5"/>
<dbReference type="GO" id="GO:1904680">
    <property type="term" value="F:peptide transmembrane transporter activity"/>
    <property type="evidence" value="ECO:0007669"/>
    <property type="project" value="TreeGrafter"/>
</dbReference>
<sequence>MTSTARRAAQRRAFVTPALAVTAALTLSACGTGDPAEEAAASPTAGGTLVYASGDAEPTCLDPHVGGNYPQALLAGQFLETLYTKDSDGSVVPWLAEGAEVSADGLTVTLQLREGINFTDGTPFDAAAVKANIEHVQDPETGSSTGYLAMAKVESMEVLDAQRLQLNLSAPDSALFESFAQPWNAIMSPAGLERGQEENCAAPIGTGPFVVESWQRQDAVTLTRNEDYVVPDPEATADPSHTGPAYLEGIEWRFIPEAATRYAALQSGTVDMIDNAQPDTIVSAADDEAIGHLNAPRPGASNRIELNASQAPFDDVRVREAFIRAVNVDAAVDSLFFGTAERSYSPLSSVEPMSYSDESLFGYDPDEAARLLDEAGWDEFDDAGYRVKDGERLSVHLPVSTNQSVPAEQSLFEQLQATAKESGIEVTVELLDLASWYGALGEHNYDLVSAPYTKVGPDVLRILFHSDSTQPAPSGYFANHAMVQDPAVDAALEAASAAQDDAERAELYEQVQASVLEGFYLLPLYDQQNHFLYRESLRGVGETTAVASPTFHNAWLAE</sequence>
<evidence type="ECO:0000256" key="3">
    <source>
        <dbReference type="ARBA" id="ARBA00022448"/>
    </source>
</evidence>
<dbReference type="InterPro" id="IPR000914">
    <property type="entry name" value="SBP_5_dom"/>
</dbReference>
<dbReference type="InterPro" id="IPR030678">
    <property type="entry name" value="Peptide/Ni-bd"/>
</dbReference>
<evidence type="ECO:0000313" key="7">
    <source>
        <dbReference type="EMBL" id="MBG6084042.1"/>
    </source>
</evidence>
<dbReference type="PANTHER" id="PTHR30290:SF10">
    <property type="entry name" value="PERIPLASMIC OLIGOPEPTIDE-BINDING PROTEIN-RELATED"/>
    <property type="match status" value="1"/>
</dbReference>
<dbReference type="RefSeq" id="WP_196835402.1">
    <property type="nucleotide sequence ID" value="NZ_JADOTZ010000001.1"/>
</dbReference>
<dbReference type="CDD" id="cd08492">
    <property type="entry name" value="PBP2_NikA_DppA_OppA_like_15"/>
    <property type="match status" value="1"/>
</dbReference>
<dbReference type="InterPro" id="IPR006311">
    <property type="entry name" value="TAT_signal"/>
</dbReference>
<evidence type="ECO:0000313" key="8">
    <source>
        <dbReference type="Proteomes" id="UP000625033"/>
    </source>
</evidence>
<dbReference type="PIRSF" id="PIRSF002741">
    <property type="entry name" value="MppA"/>
    <property type="match status" value="1"/>
</dbReference>
<dbReference type="EMBL" id="JADOTZ010000001">
    <property type="protein sequence ID" value="MBG6084042.1"/>
    <property type="molecule type" value="Genomic_DNA"/>
</dbReference>
<evidence type="ECO:0000256" key="1">
    <source>
        <dbReference type="ARBA" id="ARBA00004193"/>
    </source>
</evidence>
<proteinExistence type="inferred from homology"/>
<evidence type="ECO:0000256" key="5">
    <source>
        <dbReference type="SAM" id="SignalP"/>
    </source>
</evidence>
<reference evidence="7" key="1">
    <citation type="submission" date="2020-11" db="EMBL/GenBank/DDBJ databases">
        <title>Sequencing the genomes of 1000 actinobacteria strains.</title>
        <authorList>
            <person name="Klenk H.-P."/>
        </authorList>
    </citation>
    <scope>NUCLEOTIDE SEQUENCE</scope>
    <source>
        <strain evidence="7">DSM 26152</strain>
    </source>
</reference>
<gene>
    <name evidence="7" type="ORF">IW252_000809</name>
</gene>
<feature type="domain" description="Solute-binding protein family 5" evidence="6">
    <location>
        <begin position="91"/>
        <end position="460"/>
    </location>
</feature>
<accession>A0A931D8M5</accession>
<organism evidence="7 8">
    <name type="scientific">Zhihengliuella flava</name>
    <dbReference type="NCBI Taxonomy" id="1285193"/>
    <lineage>
        <taxon>Bacteria</taxon>
        <taxon>Bacillati</taxon>
        <taxon>Actinomycetota</taxon>
        <taxon>Actinomycetes</taxon>
        <taxon>Micrococcales</taxon>
        <taxon>Micrococcaceae</taxon>
        <taxon>Zhihengliuella</taxon>
    </lineage>
</organism>
<keyword evidence="3" id="KW-0813">Transport</keyword>
<dbReference type="GO" id="GO:0043190">
    <property type="term" value="C:ATP-binding cassette (ABC) transporter complex"/>
    <property type="evidence" value="ECO:0007669"/>
    <property type="project" value="InterPro"/>
</dbReference>
<dbReference type="PROSITE" id="PS01040">
    <property type="entry name" value="SBP_BACTERIAL_5"/>
    <property type="match status" value="1"/>
</dbReference>
<dbReference type="PROSITE" id="PS51257">
    <property type="entry name" value="PROKAR_LIPOPROTEIN"/>
    <property type="match status" value="1"/>
</dbReference>
<dbReference type="PROSITE" id="PS51318">
    <property type="entry name" value="TAT"/>
    <property type="match status" value="1"/>
</dbReference>
<comment type="caution">
    <text evidence="7">The sequence shown here is derived from an EMBL/GenBank/DDBJ whole genome shotgun (WGS) entry which is preliminary data.</text>
</comment>
<dbReference type="Proteomes" id="UP000625033">
    <property type="component" value="Unassembled WGS sequence"/>
</dbReference>
<feature type="chain" id="PRO_5038802244" evidence="5">
    <location>
        <begin position="21"/>
        <end position="558"/>
    </location>
</feature>
<dbReference type="PANTHER" id="PTHR30290">
    <property type="entry name" value="PERIPLASMIC BINDING COMPONENT OF ABC TRANSPORTER"/>
    <property type="match status" value="1"/>
</dbReference>
<dbReference type="GO" id="GO:0042597">
    <property type="term" value="C:periplasmic space"/>
    <property type="evidence" value="ECO:0007669"/>
    <property type="project" value="UniProtKB-ARBA"/>
</dbReference>
<feature type="signal peptide" evidence="5">
    <location>
        <begin position="1"/>
        <end position="20"/>
    </location>
</feature>
<comment type="similarity">
    <text evidence="2">Belongs to the bacterial solute-binding protein 5 family.</text>
</comment>
<name>A0A931D8M5_9MICC</name>
<dbReference type="Gene3D" id="3.40.190.10">
    <property type="entry name" value="Periplasmic binding protein-like II"/>
    <property type="match status" value="1"/>
</dbReference>
<keyword evidence="8" id="KW-1185">Reference proteome</keyword>
<dbReference type="Pfam" id="PF00496">
    <property type="entry name" value="SBP_bac_5"/>
    <property type="match status" value="1"/>
</dbReference>
<dbReference type="SUPFAM" id="SSF53850">
    <property type="entry name" value="Periplasmic binding protein-like II"/>
    <property type="match status" value="1"/>
</dbReference>
<keyword evidence="4 5" id="KW-0732">Signal</keyword>
<evidence type="ECO:0000256" key="2">
    <source>
        <dbReference type="ARBA" id="ARBA00005695"/>
    </source>
</evidence>
<comment type="subcellular location">
    <subcellularLocation>
        <location evidence="1">Cell membrane</location>
        <topology evidence="1">Lipid-anchor</topology>
    </subcellularLocation>
</comment>
<dbReference type="InterPro" id="IPR039424">
    <property type="entry name" value="SBP_5"/>
</dbReference>
<dbReference type="GO" id="GO:0015833">
    <property type="term" value="P:peptide transport"/>
    <property type="evidence" value="ECO:0007669"/>
    <property type="project" value="TreeGrafter"/>
</dbReference>
<dbReference type="InterPro" id="IPR023765">
    <property type="entry name" value="SBP_5_CS"/>
</dbReference>